<dbReference type="PROSITE" id="PS51257">
    <property type="entry name" value="PROKAR_LIPOPROTEIN"/>
    <property type="match status" value="1"/>
</dbReference>
<proteinExistence type="predicted"/>
<evidence type="ECO:0000256" key="1">
    <source>
        <dbReference type="SAM" id="SignalP"/>
    </source>
</evidence>
<sequence length="211" mass="23185">MKTRQRTSWACTLAVLFLLTACVTTPPSPRRNGEVNCPQEPKATLVCSSYHAAATNMFAALARGDMATAMYYLSALTGASVTQQQAIINGLTHFFDEGNQIAGQCGDVARGGFQVLHRLGEFMGSRPYFLKIISTEKRLILGFELRTGVAKQLADNGVHIAVKFEGRVFDAYTGPGGMDEAEYLRRIHTYTGQEIASKEYASFPSLFRELE</sequence>
<accession>A0A250IZ16</accession>
<feature type="chain" id="PRO_5012309706" description="Lipoprotein" evidence="1">
    <location>
        <begin position="24"/>
        <end position="211"/>
    </location>
</feature>
<evidence type="ECO:0000313" key="3">
    <source>
        <dbReference type="Proteomes" id="UP000217257"/>
    </source>
</evidence>
<dbReference type="EMBL" id="CP022098">
    <property type="protein sequence ID" value="ATB36498.1"/>
    <property type="molecule type" value="Genomic_DNA"/>
</dbReference>
<reference evidence="2 3" key="1">
    <citation type="submission" date="2017-06" db="EMBL/GenBank/DDBJ databases">
        <title>Sequencing and comparative analysis of myxobacterial genomes.</title>
        <authorList>
            <person name="Rupp O."/>
            <person name="Goesmann A."/>
            <person name="Sogaard-Andersen L."/>
        </authorList>
    </citation>
    <scope>NUCLEOTIDE SEQUENCE [LARGE SCALE GENOMIC DNA]</scope>
    <source>
        <strain evidence="2 3">DSM 52655</strain>
    </source>
</reference>
<dbReference type="AlphaFoldDB" id="A0A250IZ16"/>
<dbReference type="Proteomes" id="UP000217257">
    <property type="component" value="Chromosome"/>
</dbReference>
<evidence type="ECO:0000313" key="2">
    <source>
        <dbReference type="EMBL" id="ATB36498.1"/>
    </source>
</evidence>
<evidence type="ECO:0008006" key="4">
    <source>
        <dbReference type="Google" id="ProtNLM"/>
    </source>
</evidence>
<keyword evidence="1" id="KW-0732">Signal</keyword>
<feature type="signal peptide" evidence="1">
    <location>
        <begin position="1"/>
        <end position="23"/>
    </location>
</feature>
<gene>
    <name evidence="2" type="ORF">CYFUS_001913</name>
</gene>
<dbReference type="KEGG" id="cfus:CYFUS_001913"/>
<protein>
    <recommendedName>
        <fullName evidence="4">Lipoprotein</fullName>
    </recommendedName>
</protein>
<name>A0A250IZ16_9BACT</name>
<organism evidence="2 3">
    <name type="scientific">Cystobacter fuscus</name>
    <dbReference type="NCBI Taxonomy" id="43"/>
    <lineage>
        <taxon>Bacteria</taxon>
        <taxon>Pseudomonadati</taxon>
        <taxon>Myxococcota</taxon>
        <taxon>Myxococcia</taxon>
        <taxon>Myxococcales</taxon>
        <taxon>Cystobacterineae</taxon>
        <taxon>Archangiaceae</taxon>
        <taxon>Cystobacter</taxon>
    </lineage>
</organism>